<organism evidence="1 2">
    <name type="scientific">Scutellospora calospora</name>
    <dbReference type="NCBI Taxonomy" id="85575"/>
    <lineage>
        <taxon>Eukaryota</taxon>
        <taxon>Fungi</taxon>
        <taxon>Fungi incertae sedis</taxon>
        <taxon>Mucoromycota</taxon>
        <taxon>Glomeromycotina</taxon>
        <taxon>Glomeromycetes</taxon>
        <taxon>Diversisporales</taxon>
        <taxon>Gigasporaceae</taxon>
        <taxon>Scutellospora</taxon>
    </lineage>
</organism>
<sequence length="304" mass="32942">MTDDELYHALRARKIRLGVAQEIASTYAPTHVILTTLVSPVHGVTKASVKTTGLIAHSIDLSEVNDLIEVVSDLNDAIVDFCDVINDISVLCLAIMDSSDGENVLNGINQVSDVVNNFKSNDGAFADLTVTSTVAQVAVDASDKVRTSVEGFKNVTSSIDLSVLTSRFTLFTNGILKSDADTVVEVIDLVDETKDLVTDDKKGSTDLNSTNNSVKQIEPTRILVNIANFREMMENHISQYTTNKSFIPLKSENNECLTTDVTTVDNEKTIKEKSDSILDMNIQNITAAAASFNISDLSTTKSSK</sequence>
<gene>
    <name evidence="1" type="ORF">SCALOS_LOCUS8216</name>
</gene>
<evidence type="ECO:0000313" key="1">
    <source>
        <dbReference type="EMBL" id="CAG8637956.1"/>
    </source>
</evidence>
<comment type="caution">
    <text evidence="1">The sequence shown here is derived from an EMBL/GenBank/DDBJ whole genome shotgun (WGS) entry which is preliminary data.</text>
</comment>
<accession>A0ACA9N710</accession>
<reference evidence="1" key="1">
    <citation type="submission" date="2021-06" db="EMBL/GenBank/DDBJ databases">
        <authorList>
            <person name="Kallberg Y."/>
            <person name="Tangrot J."/>
            <person name="Rosling A."/>
        </authorList>
    </citation>
    <scope>NUCLEOTIDE SEQUENCE</scope>
    <source>
        <strain evidence="1">AU212A</strain>
    </source>
</reference>
<proteinExistence type="predicted"/>
<dbReference type="Proteomes" id="UP000789860">
    <property type="component" value="Unassembled WGS sequence"/>
</dbReference>
<name>A0ACA9N710_9GLOM</name>
<protein>
    <submittedName>
        <fullName evidence="1">8409_t:CDS:1</fullName>
    </submittedName>
</protein>
<evidence type="ECO:0000313" key="2">
    <source>
        <dbReference type="Proteomes" id="UP000789860"/>
    </source>
</evidence>
<keyword evidence="2" id="KW-1185">Reference proteome</keyword>
<dbReference type="EMBL" id="CAJVPM010020986">
    <property type="protein sequence ID" value="CAG8637956.1"/>
    <property type="molecule type" value="Genomic_DNA"/>
</dbReference>